<dbReference type="EMBL" id="AP024237">
    <property type="protein sequence ID" value="BCO33931.1"/>
    <property type="molecule type" value="Genomic_DNA"/>
</dbReference>
<dbReference type="Pfam" id="PF18878">
    <property type="entry name" value="PPE-PPW"/>
    <property type="match status" value="1"/>
</dbReference>
<dbReference type="Pfam" id="PF00823">
    <property type="entry name" value="PPE"/>
    <property type="match status" value="1"/>
</dbReference>
<feature type="compositionally biased region" description="Gly residues" evidence="2">
    <location>
        <begin position="167"/>
        <end position="214"/>
    </location>
</feature>
<gene>
    <name evidence="5" type="ORF">MHEC_03640</name>
</gene>
<evidence type="ECO:0000256" key="2">
    <source>
        <dbReference type="SAM" id="MobiDB-lite"/>
    </source>
</evidence>
<keyword evidence="6" id="KW-1185">Reference proteome</keyword>
<dbReference type="InterPro" id="IPR038332">
    <property type="entry name" value="PPE_sf"/>
</dbReference>
<dbReference type="PANTHER" id="PTHR46766">
    <property type="entry name" value="GLUTAMINE-RICH PROTEIN 2"/>
    <property type="match status" value="1"/>
</dbReference>
<organism evidence="5 6">
    <name type="scientific">Mycobacterium heckeshornense</name>
    <dbReference type="NCBI Taxonomy" id="110505"/>
    <lineage>
        <taxon>Bacteria</taxon>
        <taxon>Bacillati</taxon>
        <taxon>Actinomycetota</taxon>
        <taxon>Actinomycetes</taxon>
        <taxon>Mycobacteriales</taxon>
        <taxon>Mycobacteriaceae</taxon>
        <taxon>Mycobacterium</taxon>
    </lineage>
</organism>
<evidence type="ECO:0008006" key="7">
    <source>
        <dbReference type="Google" id="ProtNLM"/>
    </source>
</evidence>
<dbReference type="RefSeq" id="WP_201399416.1">
    <property type="nucleotide sequence ID" value="NZ_AP024237.1"/>
</dbReference>
<dbReference type="PANTHER" id="PTHR46766:SF1">
    <property type="entry name" value="GLUTAMINE-RICH PROTEIN 2"/>
    <property type="match status" value="1"/>
</dbReference>
<feature type="region of interest" description="Disordered" evidence="2">
    <location>
        <begin position="164"/>
        <end position="216"/>
    </location>
</feature>
<feature type="compositionally biased region" description="Low complexity" evidence="2">
    <location>
        <begin position="372"/>
        <end position="399"/>
    </location>
</feature>
<dbReference type="InterPro" id="IPR000030">
    <property type="entry name" value="PPE_dom"/>
</dbReference>
<comment type="similarity">
    <text evidence="1">Belongs to the mycobacterial PPE family.</text>
</comment>
<protein>
    <recommendedName>
        <fullName evidence="7">PPE family protein</fullName>
    </recommendedName>
</protein>
<feature type="region of interest" description="Disordered" evidence="2">
    <location>
        <begin position="372"/>
        <end position="415"/>
    </location>
</feature>
<dbReference type="GO" id="GO:0052572">
    <property type="term" value="P:response to host immune response"/>
    <property type="evidence" value="ECO:0007669"/>
    <property type="project" value="TreeGrafter"/>
</dbReference>
<evidence type="ECO:0000259" key="4">
    <source>
        <dbReference type="Pfam" id="PF18878"/>
    </source>
</evidence>
<evidence type="ECO:0000313" key="6">
    <source>
        <dbReference type="Proteomes" id="UP000595446"/>
    </source>
</evidence>
<feature type="compositionally biased region" description="Low complexity" evidence="2">
    <location>
        <begin position="436"/>
        <end position="461"/>
    </location>
</feature>
<feature type="region of interest" description="Disordered" evidence="2">
    <location>
        <begin position="433"/>
        <end position="464"/>
    </location>
</feature>
<dbReference type="Proteomes" id="UP000595446">
    <property type="component" value="Chromosome"/>
</dbReference>
<dbReference type="AlphaFoldDB" id="A0A7R7GQ97"/>
<sequence>MIAPVWMAFPPEVHSSLLSSGPGPGPLLAAAATWSSLSIEYDAAATELTAVLSGAQAVWQGSTADRYVAAHLPYLAWLRLASAVSAETAAQHETVAAAYTTALAAMPTMAELTANHAIHAALVATNFLGINTIPIALNEADYARMWTQAATTMSTYHATAEAASSGSGAGAGAGSGAGAGAGAGSGAGAGAGSGGGAGSGAGGGGGGGGGGGTGSFQLPTPDEIWQMLFGPDGEQIPGQGQPNWSPEQYLQNLPNFFNGNAQALAWLQQNWQGLLNPSQAPALISYFIAWQTYRIVNWTLRTLRFLIQELPLLVSVGLNLAIVNLGGVTALASPAGLAGLAALTQPVGAVAAPLPQPAATGAQPVVAAPVTAPTPSVPTSPVTPTAPAASAATTASLSAAPPPPPPAPPTPVTGAEGFGYLVGGIGLGQESALAGRSRATRPAPETAAVAAAPSAPSQQQARVRRRPGTIIDRGYRYEYLEIDDESAVSAVASESGAGSFGFAGTVGQRPATASGLATLAGDEFGEGPTMPMLPGSWEREQDG</sequence>
<feature type="compositionally biased region" description="Pro residues" evidence="2">
    <location>
        <begin position="400"/>
        <end position="411"/>
    </location>
</feature>
<evidence type="ECO:0000259" key="3">
    <source>
        <dbReference type="Pfam" id="PF00823"/>
    </source>
</evidence>
<proteinExistence type="inferred from homology"/>
<dbReference type="InterPro" id="IPR043641">
    <property type="entry name" value="PPE-PPW_C"/>
</dbReference>
<dbReference type="SUPFAM" id="SSF140459">
    <property type="entry name" value="PE/PPE dimer-like"/>
    <property type="match status" value="1"/>
</dbReference>
<feature type="region of interest" description="Disordered" evidence="2">
    <location>
        <begin position="519"/>
        <end position="543"/>
    </location>
</feature>
<reference evidence="5 6" key="1">
    <citation type="submission" date="2020-12" db="EMBL/GenBank/DDBJ databases">
        <title>Complete genome sequence of Mycobacterium heckeshornense JCM 15655T, closely related to a pathogenic non-tuberculous mycobacterial species Mycobacterium xenopi.</title>
        <authorList>
            <person name="Yoshida M."/>
            <person name="Fukano H."/>
            <person name="Asakura T."/>
            <person name="Suzuki M."/>
            <person name="Hoshino Y."/>
        </authorList>
    </citation>
    <scope>NUCLEOTIDE SEQUENCE [LARGE SCALE GENOMIC DNA]</scope>
    <source>
        <strain evidence="5 6">JCM 15655</strain>
    </source>
</reference>
<evidence type="ECO:0000313" key="5">
    <source>
        <dbReference type="EMBL" id="BCO33931.1"/>
    </source>
</evidence>
<evidence type="ECO:0000256" key="1">
    <source>
        <dbReference type="ARBA" id="ARBA00010652"/>
    </source>
</evidence>
<dbReference type="Gene3D" id="1.20.1260.20">
    <property type="entry name" value="PPE superfamily"/>
    <property type="match status" value="1"/>
</dbReference>
<feature type="domain" description="PPE" evidence="3">
    <location>
        <begin position="6"/>
        <end position="164"/>
    </location>
</feature>
<accession>A0A7R7GQ97</accession>
<feature type="domain" description="PPE-PPW subfamily C-terminal" evidence="4">
    <location>
        <begin position="491"/>
        <end position="537"/>
    </location>
</feature>
<name>A0A7R7GQ97_9MYCO</name>